<dbReference type="AlphaFoldDB" id="A0A8S1E595"/>
<evidence type="ECO:0000256" key="3">
    <source>
        <dbReference type="PROSITE-ProRule" id="PRU00267"/>
    </source>
</evidence>
<dbReference type="InterPro" id="IPR020568">
    <property type="entry name" value="Ribosomal_Su5_D2-typ_SF"/>
</dbReference>
<comment type="similarity">
    <text evidence="1">Belongs to the DNA mismatch repair MutL/HexB family.</text>
</comment>
<feature type="DNA-binding region" description="HMG box" evidence="3">
    <location>
        <begin position="480"/>
        <end position="537"/>
    </location>
</feature>
<evidence type="ECO:0000256" key="1">
    <source>
        <dbReference type="ARBA" id="ARBA00006082"/>
    </source>
</evidence>
<name>A0A8S1E595_9INSE</name>
<keyword evidence="3" id="KW-0238">DNA-binding</keyword>
<dbReference type="InterPro" id="IPR036890">
    <property type="entry name" value="HATPase_C_sf"/>
</dbReference>
<dbReference type="GO" id="GO:0006298">
    <property type="term" value="P:mismatch repair"/>
    <property type="evidence" value="ECO:0007669"/>
    <property type="project" value="InterPro"/>
</dbReference>
<accession>A0A8S1E595</accession>
<dbReference type="SMART" id="SM00398">
    <property type="entry name" value="HMG"/>
    <property type="match status" value="1"/>
</dbReference>
<proteinExistence type="inferred from homology"/>
<dbReference type="PANTHER" id="PTHR10073">
    <property type="entry name" value="DNA MISMATCH REPAIR PROTEIN MLH, PMS, MUTL"/>
    <property type="match status" value="1"/>
</dbReference>
<evidence type="ECO:0000256" key="4">
    <source>
        <dbReference type="SAM" id="MobiDB-lite"/>
    </source>
</evidence>
<feature type="compositionally biased region" description="Polar residues" evidence="4">
    <location>
        <begin position="308"/>
        <end position="317"/>
    </location>
</feature>
<dbReference type="Pfam" id="PF01119">
    <property type="entry name" value="DNA_mis_repair"/>
    <property type="match status" value="1"/>
</dbReference>
<dbReference type="GO" id="GO:0032389">
    <property type="term" value="C:MutLalpha complex"/>
    <property type="evidence" value="ECO:0007669"/>
    <property type="project" value="TreeGrafter"/>
</dbReference>
<dbReference type="InterPro" id="IPR014762">
    <property type="entry name" value="DNA_mismatch_repair_CS"/>
</dbReference>
<dbReference type="PROSITE" id="PS00058">
    <property type="entry name" value="DNA_MISMATCH_REPAIR_1"/>
    <property type="match status" value="1"/>
</dbReference>
<dbReference type="Gene3D" id="1.10.30.10">
    <property type="entry name" value="High mobility group box domain"/>
    <property type="match status" value="1"/>
</dbReference>
<dbReference type="GO" id="GO:0030983">
    <property type="term" value="F:mismatched DNA binding"/>
    <property type="evidence" value="ECO:0007669"/>
    <property type="project" value="InterPro"/>
</dbReference>
<comment type="caution">
    <text evidence="6">The sequence shown here is derived from an EMBL/GenBank/DDBJ whole genome shotgun (WGS) entry which is preliminary data.</text>
</comment>
<dbReference type="GO" id="GO:0016887">
    <property type="term" value="F:ATP hydrolysis activity"/>
    <property type="evidence" value="ECO:0007669"/>
    <property type="project" value="InterPro"/>
</dbReference>
<dbReference type="GO" id="GO:0005524">
    <property type="term" value="F:ATP binding"/>
    <property type="evidence" value="ECO:0007669"/>
    <property type="project" value="InterPro"/>
</dbReference>
<feature type="region of interest" description="Disordered" evidence="4">
    <location>
        <begin position="342"/>
        <end position="377"/>
    </location>
</feature>
<dbReference type="InterPro" id="IPR036910">
    <property type="entry name" value="HMG_box_dom_sf"/>
</dbReference>
<evidence type="ECO:0000259" key="5">
    <source>
        <dbReference type="PROSITE" id="PS50118"/>
    </source>
</evidence>
<dbReference type="SUPFAM" id="SSF54211">
    <property type="entry name" value="Ribosomal protein S5 domain 2-like"/>
    <property type="match status" value="1"/>
</dbReference>
<sequence>MCKPGYSSKIKEFSDLESLRTYGFRGEALASICCISDVSITTKTEEDPVATTYKFNSDGEIVDKSPSHLNQGTLICVQNIYHHQPARRRILLSAKATANTQGFSKTGTISKIKSYLGALGVAWPFVRIFFVHGGSLVWKKQSVPIAAGEPIKTALGEVLGHNLVSNYKVIKSELDEWGSITAVLPTKVGVVNETCQSTKSALILIINKRVVRHKKIEDVLMERFRFRFPSIGKNRYPACVLDLKVNQEDLDVNLEPDKSKFMMRSAKEDQLLEAIQTMIDKFYDEEVPNEVNEVVEPPANKRQKISDQETAISSVSDSQEEPAEKSSPAATFKLEFFVPETPEVPETPVQPSPFTLSEPSSEDEMEDTLKDNSLLSTPKLPEDIEDFVFSEEDEAALLELEKLVNQSDSPVTEEPKEAEAPMEVNQADWSRGHVPGSSGNFIEGCQLLVQPKAQQPKIPKAKVQNDRRLSLSASPCTQMGQNNLRAFNMFCKETRPKLLKDRPNMGLCEVAPLLARLWKDLPDEEKEKFGQMAQEYKLSKLNNSSVSNVYSPVPVSKKQIKKKEPEKSAEASLCLSMLKTLADKKTPAVAAPQIEIITKVQEENSQKSPIKKKKITKVVEVPITLDAIMKKKFARYF</sequence>
<dbReference type="InterPro" id="IPR038973">
    <property type="entry name" value="MutL/Mlh/Pms-like"/>
</dbReference>
<dbReference type="SUPFAM" id="SSF55874">
    <property type="entry name" value="ATPase domain of HSP90 chaperone/DNA topoisomerase II/histidine kinase"/>
    <property type="match status" value="1"/>
</dbReference>
<keyword evidence="7" id="KW-1185">Reference proteome</keyword>
<feature type="region of interest" description="Disordered" evidence="4">
    <location>
        <begin position="406"/>
        <end position="433"/>
    </location>
</feature>
<dbReference type="PROSITE" id="PS50118">
    <property type="entry name" value="HMG_BOX_2"/>
    <property type="match status" value="1"/>
</dbReference>
<keyword evidence="2" id="KW-0227">DNA damage</keyword>
<gene>
    <name evidence="6" type="ORF">CLODIP_2_CD12557</name>
</gene>
<dbReference type="Gene3D" id="3.30.230.10">
    <property type="match status" value="1"/>
</dbReference>
<dbReference type="PANTHER" id="PTHR10073:SF52">
    <property type="entry name" value="MISMATCH REPAIR ENDONUCLEASE PMS2"/>
    <property type="match status" value="1"/>
</dbReference>
<feature type="domain" description="HMG box" evidence="5">
    <location>
        <begin position="480"/>
        <end position="537"/>
    </location>
</feature>
<organism evidence="6 7">
    <name type="scientific">Cloeon dipterum</name>
    <dbReference type="NCBI Taxonomy" id="197152"/>
    <lineage>
        <taxon>Eukaryota</taxon>
        <taxon>Metazoa</taxon>
        <taxon>Ecdysozoa</taxon>
        <taxon>Arthropoda</taxon>
        <taxon>Hexapoda</taxon>
        <taxon>Insecta</taxon>
        <taxon>Pterygota</taxon>
        <taxon>Palaeoptera</taxon>
        <taxon>Ephemeroptera</taxon>
        <taxon>Pisciforma</taxon>
        <taxon>Baetidae</taxon>
        <taxon>Cloeon</taxon>
    </lineage>
</organism>
<dbReference type="Proteomes" id="UP000494165">
    <property type="component" value="Unassembled WGS sequence"/>
</dbReference>
<dbReference type="Pfam" id="PF00505">
    <property type="entry name" value="HMG_box"/>
    <property type="match status" value="1"/>
</dbReference>
<dbReference type="InterPro" id="IPR009071">
    <property type="entry name" value="HMG_box_dom"/>
</dbReference>
<dbReference type="CDD" id="cd00084">
    <property type="entry name" value="HMG-box_SF"/>
    <property type="match status" value="1"/>
</dbReference>
<dbReference type="SMART" id="SM01340">
    <property type="entry name" value="DNA_mis_repair"/>
    <property type="match status" value="1"/>
</dbReference>
<reference evidence="6 7" key="1">
    <citation type="submission" date="2020-04" db="EMBL/GenBank/DDBJ databases">
        <authorList>
            <person name="Alioto T."/>
            <person name="Alioto T."/>
            <person name="Gomez Garrido J."/>
        </authorList>
    </citation>
    <scope>NUCLEOTIDE SEQUENCE [LARGE SCALE GENOMIC DNA]</scope>
</reference>
<dbReference type="CDD" id="cd00782">
    <property type="entry name" value="MutL_Trans"/>
    <property type="match status" value="1"/>
</dbReference>
<dbReference type="InterPro" id="IPR014721">
    <property type="entry name" value="Ribsml_uS5_D2-typ_fold_subgr"/>
</dbReference>
<feature type="region of interest" description="Disordered" evidence="4">
    <location>
        <begin position="294"/>
        <end position="328"/>
    </location>
</feature>
<dbReference type="OrthoDB" id="10254304at2759"/>
<evidence type="ECO:0000313" key="6">
    <source>
        <dbReference type="EMBL" id="CAB3388113.1"/>
    </source>
</evidence>
<dbReference type="GO" id="GO:0140664">
    <property type="term" value="F:ATP-dependent DNA damage sensor activity"/>
    <property type="evidence" value="ECO:0007669"/>
    <property type="project" value="InterPro"/>
</dbReference>
<dbReference type="EMBL" id="CADEPI010000694">
    <property type="protein sequence ID" value="CAB3388113.1"/>
    <property type="molecule type" value="Genomic_DNA"/>
</dbReference>
<protein>
    <recommendedName>
        <fullName evidence="5">HMG box domain-containing protein</fullName>
    </recommendedName>
</protein>
<keyword evidence="3" id="KW-0539">Nucleus</keyword>
<evidence type="ECO:0000256" key="2">
    <source>
        <dbReference type="ARBA" id="ARBA00022763"/>
    </source>
</evidence>
<dbReference type="Gene3D" id="3.30.565.10">
    <property type="entry name" value="Histidine kinase-like ATPase, C-terminal domain"/>
    <property type="match status" value="1"/>
</dbReference>
<dbReference type="SUPFAM" id="SSF47095">
    <property type="entry name" value="HMG-box"/>
    <property type="match status" value="1"/>
</dbReference>
<evidence type="ECO:0000313" key="7">
    <source>
        <dbReference type="Proteomes" id="UP000494165"/>
    </source>
</evidence>
<dbReference type="InterPro" id="IPR013507">
    <property type="entry name" value="DNA_mismatch_S5_2-like"/>
</dbReference>